<sequence length="482" mass="53042">MSGPPRIRMVLWNDGGEGLASGVEDEEQQEVLRSYAKLLSDAIDAILSLNLFRHVEAVEVEDAAEGVSSSLSIGFDDSGSDSAVDLDKLRGRLDISGLLLGCAKMPDDLAEVAEVAIVDEDMGATELRWTDEVLGKQVAATLKRARVVNSYNAWFRGVEETLSPALDAASASIEVAETPLDPFDVLQLLVGQLVRMAGVSPPPPSLFGRGAELVGRMVRAPGAALHQVRKRLNRAQRLWWRLEDVVVDGSKLAAKVALKAARPVLIGLVLHRVLKTLDRSRSLEMRMSRMAPEAAVEHYYRTLLGPNWREQFQEDWEKAVKDVNEGLVTDEINQEKRRMTAAQLRRMEVEEWDKQRMKNFYLASFGGLRWFDQMEAALHNPMFIESRGWTDPVQNWVGENRTYMNDLAGGKYVSDVGKLALRLKEAELGRSLSDHERTAMLSRGAELAGGVGLSGGEGPKGSDLAAAVLEAGGMLAQRRTKG</sequence>
<organism evidence="1 3">
    <name type="scientific">Volvox reticuliferus</name>
    <dbReference type="NCBI Taxonomy" id="1737510"/>
    <lineage>
        <taxon>Eukaryota</taxon>
        <taxon>Viridiplantae</taxon>
        <taxon>Chlorophyta</taxon>
        <taxon>core chlorophytes</taxon>
        <taxon>Chlorophyceae</taxon>
        <taxon>CS clade</taxon>
        <taxon>Chlamydomonadales</taxon>
        <taxon>Volvocaceae</taxon>
        <taxon>Volvox</taxon>
    </lineage>
</organism>
<dbReference type="OrthoDB" id="541429at2759"/>
<protein>
    <submittedName>
        <fullName evidence="1">Uncharacterized protein</fullName>
    </submittedName>
</protein>
<dbReference type="Proteomes" id="UP000722791">
    <property type="component" value="Unassembled WGS sequence"/>
</dbReference>
<keyword evidence="3" id="KW-1185">Reference proteome</keyword>
<reference evidence="1" key="1">
    <citation type="journal article" date="2021" name="Proc. Natl. Acad. Sci. U.S.A.">
        <title>Three genomes in the algal genus Volvox reveal the fate of a haploid sex-determining region after a transition to homothallism.</title>
        <authorList>
            <person name="Yamamoto K."/>
            <person name="Hamaji T."/>
            <person name="Kawai-Toyooka H."/>
            <person name="Matsuzaki R."/>
            <person name="Takahashi F."/>
            <person name="Nishimura Y."/>
            <person name="Kawachi M."/>
            <person name="Noguchi H."/>
            <person name="Minakuchi Y."/>
            <person name="Umen J.G."/>
            <person name="Toyoda A."/>
            <person name="Nozaki H."/>
        </authorList>
    </citation>
    <scope>NUCLEOTIDE SEQUENCE</scope>
    <source>
        <strain evidence="2">NIES-3785</strain>
        <strain evidence="1">NIES-3786</strain>
    </source>
</reference>
<gene>
    <name evidence="1" type="ORF">Vretifemale_13071</name>
    <name evidence="2" type="ORF">Vretimale_19014</name>
</gene>
<dbReference type="EMBL" id="BNCP01000029">
    <property type="protein sequence ID" value="GIL84456.1"/>
    <property type="molecule type" value="Genomic_DNA"/>
</dbReference>
<dbReference type="Proteomes" id="UP000747110">
    <property type="component" value="Unassembled WGS sequence"/>
</dbReference>
<accession>A0A8J4FRS3</accession>
<evidence type="ECO:0000313" key="2">
    <source>
        <dbReference type="EMBL" id="GIM16409.1"/>
    </source>
</evidence>
<dbReference type="EMBL" id="BNCQ01000078">
    <property type="protein sequence ID" value="GIM16409.1"/>
    <property type="molecule type" value="Genomic_DNA"/>
</dbReference>
<evidence type="ECO:0000313" key="3">
    <source>
        <dbReference type="Proteomes" id="UP000747110"/>
    </source>
</evidence>
<evidence type="ECO:0000313" key="1">
    <source>
        <dbReference type="EMBL" id="GIL84456.1"/>
    </source>
</evidence>
<comment type="caution">
    <text evidence="1">The sequence shown here is derived from an EMBL/GenBank/DDBJ whole genome shotgun (WGS) entry which is preliminary data.</text>
</comment>
<name>A0A8J4FRS3_9CHLO</name>
<dbReference type="AlphaFoldDB" id="A0A8J4FRS3"/>
<proteinExistence type="predicted"/>